<protein>
    <submittedName>
        <fullName evidence="1">Uncharacterized protein</fullName>
    </submittedName>
</protein>
<gene>
    <name evidence="1" type="ORF">CA13_57030</name>
</gene>
<proteinExistence type="predicted"/>
<sequence length="37" mass="4241">MGTFVRESFSTPPSNHELAEWRIAVDGWSVDGWSVWC</sequence>
<evidence type="ECO:0000313" key="1">
    <source>
        <dbReference type="EMBL" id="TWT84227.1"/>
    </source>
</evidence>
<name>A0A5C5ZAU1_9BACT</name>
<reference evidence="1 2" key="1">
    <citation type="submission" date="2019-02" db="EMBL/GenBank/DDBJ databases">
        <title>Deep-cultivation of Planctomycetes and their phenomic and genomic characterization uncovers novel biology.</title>
        <authorList>
            <person name="Wiegand S."/>
            <person name="Jogler M."/>
            <person name="Boedeker C."/>
            <person name="Pinto D."/>
            <person name="Vollmers J."/>
            <person name="Rivas-Marin E."/>
            <person name="Kohn T."/>
            <person name="Peeters S.H."/>
            <person name="Heuer A."/>
            <person name="Rast P."/>
            <person name="Oberbeckmann S."/>
            <person name="Bunk B."/>
            <person name="Jeske O."/>
            <person name="Meyerdierks A."/>
            <person name="Storesund J.E."/>
            <person name="Kallscheuer N."/>
            <person name="Luecker S."/>
            <person name="Lage O.M."/>
            <person name="Pohl T."/>
            <person name="Merkel B.J."/>
            <person name="Hornburger P."/>
            <person name="Mueller R.-W."/>
            <person name="Bruemmer F."/>
            <person name="Labrenz M."/>
            <person name="Spormann A.M."/>
            <person name="Op Den Camp H."/>
            <person name="Overmann J."/>
            <person name="Amann R."/>
            <person name="Jetten M.S.M."/>
            <person name="Mascher T."/>
            <person name="Medema M.H."/>
            <person name="Devos D.P."/>
            <person name="Kaster A.-K."/>
            <person name="Ovreas L."/>
            <person name="Rohde M."/>
            <person name="Galperin M.Y."/>
            <person name="Jogler C."/>
        </authorList>
    </citation>
    <scope>NUCLEOTIDE SEQUENCE [LARGE SCALE GENOMIC DNA]</scope>
    <source>
        <strain evidence="1 2">CA13</strain>
    </source>
</reference>
<evidence type="ECO:0000313" key="2">
    <source>
        <dbReference type="Proteomes" id="UP000315010"/>
    </source>
</evidence>
<dbReference type="Proteomes" id="UP000315010">
    <property type="component" value="Unassembled WGS sequence"/>
</dbReference>
<dbReference type="AlphaFoldDB" id="A0A5C5ZAU1"/>
<dbReference type="EMBL" id="SJPJ01000001">
    <property type="protein sequence ID" value="TWT84227.1"/>
    <property type="molecule type" value="Genomic_DNA"/>
</dbReference>
<organism evidence="1 2">
    <name type="scientific">Novipirellula herctigrandis</name>
    <dbReference type="NCBI Taxonomy" id="2527986"/>
    <lineage>
        <taxon>Bacteria</taxon>
        <taxon>Pseudomonadati</taxon>
        <taxon>Planctomycetota</taxon>
        <taxon>Planctomycetia</taxon>
        <taxon>Pirellulales</taxon>
        <taxon>Pirellulaceae</taxon>
        <taxon>Novipirellula</taxon>
    </lineage>
</organism>
<accession>A0A5C5ZAU1</accession>
<keyword evidence="2" id="KW-1185">Reference proteome</keyword>
<comment type="caution">
    <text evidence="1">The sequence shown here is derived from an EMBL/GenBank/DDBJ whole genome shotgun (WGS) entry which is preliminary data.</text>
</comment>